<evidence type="ECO:0000259" key="1">
    <source>
        <dbReference type="Pfam" id="PF00149"/>
    </source>
</evidence>
<protein>
    <submittedName>
        <fullName evidence="2">Metallophosphoesterase</fullName>
    </submittedName>
</protein>
<dbReference type="GO" id="GO:0016791">
    <property type="term" value="F:phosphatase activity"/>
    <property type="evidence" value="ECO:0007669"/>
    <property type="project" value="TreeGrafter"/>
</dbReference>
<dbReference type="Gene3D" id="3.60.21.10">
    <property type="match status" value="1"/>
</dbReference>
<dbReference type="PANTHER" id="PTHR42850:SF7">
    <property type="entry name" value="BIS(5'-NUCLEOSYL)-TETRAPHOSPHATASE PRPE [ASYMMETRICAL]"/>
    <property type="match status" value="1"/>
</dbReference>
<gene>
    <name evidence="2" type="ORF">D1Z90_05595</name>
</gene>
<dbReference type="SUPFAM" id="SSF56300">
    <property type="entry name" value="Metallo-dependent phosphatases"/>
    <property type="match status" value="1"/>
</dbReference>
<dbReference type="InterPro" id="IPR050126">
    <property type="entry name" value="Ap4A_hydrolase"/>
</dbReference>
<dbReference type="InterPro" id="IPR004843">
    <property type="entry name" value="Calcineurin-like_PHP"/>
</dbReference>
<reference evidence="2 3" key="2">
    <citation type="submission" date="2019-01" db="EMBL/GenBank/DDBJ databases">
        <title>Motilimonas pumilus sp. nov., isolated from the gut of sea cucumber (Apostichopus japonicus).</title>
        <authorList>
            <person name="Wang F.-Q."/>
            <person name="Ren L.-H."/>
            <person name="Lin Y.-W."/>
            <person name="Sun G.-H."/>
            <person name="Du Z.-J."/>
            <person name="Zhao J.-X."/>
            <person name="Liu X.-J."/>
            <person name="Liu L.-J."/>
        </authorList>
    </citation>
    <scope>NUCLEOTIDE SEQUENCE [LARGE SCALE GENOMIC DNA]</scope>
    <source>
        <strain evidence="2 3">PLHSC7-2</strain>
    </source>
</reference>
<sequence length="309" mass="34949">MSLTGFDVIGDVHGRADLLLQLLQALGYKMRQGAYQHADNRQAVFIGDMIDGGNQQRQTLRIIRDMVNAGSALAILGNHEFNAISFATLDPADPSRYLRVHNVKNCRHHRAFLDEFPPHGKAYQDAIDWLSGLPLYLEKQGVAFIHACWRPDLITGLQPYLSLDNSMTPELLLSANRPDSVHYETMALLLKGPELTLPAGYHFNDKHGVKRNDIRLKWWARQGSSYRDLAAVPYSQIMKIPDIPLQQKVVLHQTRQRVFIGHYSMHQTNLSLDNRHVACVDFSGNKQLAAYRWSGEESLTSDNLLVMAP</sequence>
<evidence type="ECO:0000313" key="2">
    <source>
        <dbReference type="EMBL" id="RJG49433.1"/>
    </source>
</evidence>
<dbReference type="PANTHER" id="PTHR42850">
    <property type="entry name" value="METALLOPHOSPHOESTERASE"/>
    <property type="match status" value="1"/>
</dbReference>
<accession>A0A418YHA2</accession>
<dbReference type="Proteomes" id="UP000283255">
    <property type="component" value="Unassembled WGS sequence"/>
</dbReference>
<reference evidence="2 3" key="1">
    <citation type="submission" date="2018-09" db="EMBL/GenBank/DDBJ databases">
        <authorList>
            <person name="Wang F."/>
        </authorList>
    </citation>
    <scope>NUCLEOTIDE SEQUENCE [LARGE SCALE GENOMIC DNA]</scope>
    <source>
        <strain evidence="2 3">PLHSC7-2</strain>
    </source>
</reference>
<dbReference type="GO" id="GO:0005737">
    <property type="term" value="C:cytoplasm"/>
    <property type="evidence" value="ECO:0007669"/>
    <property type="project" value="TreeGrafter"/>
</dbReference>
<proteinExistence type="predicted"/>
<evidence type="ECO:0000313" key="3">
    <source>
        <dbReference type="Proteomes" id="UP000283255"/>
    </source>
</evidence>
<comment type="caution">
    <text evidence="2">The sequence shown here is derived from an EMBL/GenBank/DDBJ whole genome shotgun (WGS) entry which is preliminary data.</text>
</comment>
<keyword evidence="3" id="KW-1185">Reference proteome</keyword>
<feature type="domain" description="Calcineurin-like phosphoesterase" evidence="1">
    <location>
        <begin position="7"/>
        <end position="135"/>
    </location>
</feature>
<dbReference type="EMBL" id="QZCH01000004">
    <property type="protein sequence ID" value="RJG49433.1"/>
    <property type="molecule type" value="Genomic_DNA"/>
</dbReference>
<dbReference type="Pfam" id="PF00149">
    <property type="entry name" value="Metallophos"/>
    <property type="match status" value="1"/>
</dbReference>
<organism evidence="2 3">
    <name type="scientific">Motilimonas pumila</name>
    <dbReference type="NCBI Taxonomy" id="2303987"/>
    <lineage>
        <taxon>Bacteria</taxon>
        <taxon>Pseudomonadati</taxon>
        <taxon>Pseudomonadota</taxon>
        <taxon>Gammaproteobacteria</taxon>
        <taxon>Alteromonadales</taxon>
        <taxon>Alteromonadales genera incertae sedis</taxon>
        <taxon>Motilimonas</taxon>
    </lineage>
</organism>
<dbReference type="InterPro" id="IPR029052">
    <property type="entry name" value="Metallo-depent_PP-like"/>
</dbReference>
<name>A0A418YHA2_9GAMM</name>
<dbReference type="AlphaFoldDB" id="A0A418YHA2"/>